<name>A0ACC0JET8_CHOFU</name>
<accession>A0ACC0JET8</accession>
<comment type="caution">
    <text evidence="1">The sequence shown here is derived from an EMBL/GenBank/DDBJ whole genome shotgun (WGS) entry which is preliminary data.</text>
</comment>
<evidence type="ECO:0000313" key="2">
    <source>
        <dbReference type="Proteomes" id="UP001064048"/>
    </source>
</evidence>
<keyword evidence="2" id="KW-1185">Reference proteome</keyword>
<reference evidence="1 2" key="1">
    <citation type="journal article" date="2022" name="Genome Biol. Evol.">
        <title>The Spruce Budworm Genome: Reconstructing the Evolutionary History of Antifreeze Proteins.</title>
        <authorList>
            <person name="Beliveau C."/>
            <person name="Gagne P."/>
            <person name="Picq S."/>
            <person name="Vernygora O."/>
            <person name="Keeling C.I."/>
            <person name="Pinkney K."/>
            <person name="Doucet D."/>
            <person name="Wen F."/>
            <person name="Johnston J.S."/>
            <person name="Maaroufi H."/>
            <person name="Boyle B."/>
            <person name="Laroche J."/>
            <person name="Dewar K."/>
            <person name="Juretic N."/>
            <person name="Blackburn G."/>
            <person name="Nisole A."/>
            <person name="Brunet B."/>
            <person name="Brandao M."/>
            <person name="Lumley L."/>
            <person name="Duan J."/>
            <person name="Quan G."/>
            <person name="Lucarotti C.J."/>
            <person name="Roe A.D."/>
            <person name="Sperling F.A.H."/>
            <person name="Levesque R.C."/>
            <person name="Cusson M."/>
        </authorList>
    </citation>
    <scope>NUCLEOTIDE SEQUENCE [LARGE SCALE GENOMIC DNA]</scope>
    <source>
        <strain evidence="1">Glfc:IPQL:Cfum</strain>
    </source>
</reference>
<dbReference type="Proteomes" id="UP001064048">
    <property type="component" value="Chromosome 10"/>
</dbReference>
<organism evidence="1 2">
    <name type="scientific">Choristoneura fumiferana</name>
    <name type="common">Spruce budworm moth</name>
    <name type="synonym">Archips fumiferana</name>
    <dbReference type="NCBI Taxonomy" id="7141"/>
    <lineage>
        <taxon>Eukaryota</taxon>
        <taxon>Metazoa</taxon>
        <taxon>Ecdysozoa</taxon>
        <taxon>Arthropoda</taxon>
        <taxon>Hexapoda</taxon>
        <taxon>Insecta</taxon>
        <taxon>Pterygota</taxon>
        <taxon>Neoptera</taxon>
        <taxon>Endopterygota</taxon>
        <taxon>Lepidoptera</taxon>
        <taxon>Glossata</taxon>
        <taxon>Ditrysia</taxon>
        <taxon>Tortricoidea</taxon>
        <taxon>Tortricidae</taxon>
        <taxon>Tortricinae</taxon>
        <taxon>Choristoneura</taxon>
    </lineage>
</organism>
<gene>
    <name evidence="1" type="ORF">MSG28_006402</name>
</gene>
<sequence>MGAAIRQTFLSLLKESFELHQKGDNYDTSRLPWEAWKTNSDRLLDIPCNVCGDRSSGKHYGIYSCDGCSGFFKRSIHRNRVYTCKAGGEMKGRCPVDKTHRNQCRACRLAKCFQANMNKDVVRNPWSAEHWWSLEELEVVREAINNELAKRRASQLLDLPKFPSKLIVVRNKVIYSGGISGVARCTQTCSNQLAVDVPKPLPVCGSVGRAHLAPPLPLRCPPPSLAR</sequence>
<protein>
    <submittedName>
        <fullName evidence="1">Uncharacterized protein</fullName>
    </submittedName>
</protein>
<proteinExistence type="predicted"/>
<evidence type="ECO:0000313" key="1">
    <source>
        <dbReference type="EMBL" id="KAI8422620.1"/>
    </source>
</evidence>
<dbReference type="EMBL" id="CM046110">
    <property type="protein sequence ID" value="KAI8422620.1"/>
    <property type="molecule type" value="Genomic_DNA"/>
</dbReference>